<dbReference type="Pfam" id="PF02102">
    <property type="entry name" value="Peptidase_M35"/>
    <property type="match status" value="1"/>
</dbReference>
<keyword evidence="3 13" id="KW-0645">Protease</keyword>
<dbReference type="Gene3D" id="2.60.40.2970">
    <property type="match status" value="1"/>
</dbReference>
<keyword evidence="13" id="KW-0964">Secreted</keyword>
<dbReference type="PANTHER" id="PTHR37016:SF2">
    <property type="entry name" value="NEUTRAL PROTEASE 2 HOMOLOG SNOG_02177"/>
    <property type="match status" value="1"/>
</dbReference>
<evidence type="ECO:0000256" key="13">
    <source>
        <dbReference type="RuleBase" id="RU361126"/>
    </source>
</evidence>
<comment type="cofactor">
    <cofactor evidence="12 13">
        <name>Zn(2+)</name>
        <dbReference type="ChEBI" id="CHEBI:29105"/>
    </cofactor>
    <text evidence="12 13">Binds 1 zinc ion per subunit.</text>
</comment>
<keyword evidence="15" id="KW-1185">Reference proteome</keyword>
<evidence type="ECO:0000256" key="6">
    <source>
        <dbReference type="ARBA" id="ARBA00022729"/>
    </source>
</evidence>
<dbReference type="PRINTS" id="PR00768">
    <property type="entry name" value="DEUTEROLYSIN"/>
</dbReference>
<feature type="signal peptide" evidence="13">
    <location>
        <begin position="1"/>
        <end position="16"/>
    </location>
</feature>
<keyword evidence="6 13" id="KW-0732">Signal</keyword>
<dbReference type="GO" id="GO:0005576">
    <property type="term" value="C:extracellular region"/>
    <property type="evidence" value="ECO:0007669"/>
    <property type="project" value="UniProtKB-SubCell"/>
</dbReference>
<feature type="active site" evidence="11">
    <location>
        <position position="300"/>
    </location>
</feature>
<keyword evidence="8 12" id="KW-0862">Zinc</keyword>
<evidence type="ECO:0000256" key="4">
    <source>
        <dbReference type="ARBA" id="ARBA00022685"/>
    </source>
</evidence>
<evidence type="ECO:0000256" key="5">
    <source>
        <dbReference type="ARBA" id="ARBA00022723"/>
    </source>
</evidence>
<dbReference type="EC" id="3.4.24.39" evidence="13"/>
<evidence type="ECO:0000256" key="3">
    <source>
        <dbReference type="ARBA" id="ARBA00022670"/>
    </source>
</evidence>
<feature type="binding site" evidence="12">
    <location>
        <position position="303"/>
    </location>
    <ligand>
        <name>Zn(2+)</name>
        <dbReference type="ChEBI" id="CHEBI:29105"/>
        <note>catalytic</note>
    </ligand>
</feature>
<keyword evidence="4 13" id="KW-0165">Cleavage on pair of basic residues</keyword>
<proteinExistence type="inferred from homology"/>
<dbReference type="GO" id="GO:0046872">
    <property type="term" value="F:metal ion binding"/>
    <property type="evidence" value="ECO:0007669"/>
    <property type="project" value="UniProtKB-KW"/>
</dbReference>
<dbReference type="Gene3D" id="3.40.390.10">
    <property type="entry name" value="Collagenase (Catalytic Domain)"/>
    <property type="match status" value="1"/>
</dbReference>
<evidence type="ECO:0000313" key="14">
    <source>
        <dbReference type="EMBL" id="KAK2592334.1"/>
    </source>
</evidence>
<dbReference type="AlphaFoldDB" id="A0AAJ0FUM4"/>
<dbReference type="SUPFAM" id="SSF55486">
    <property type="entry name" value="Metalloproteases ('zincins'), catalytic domain"/>
    <property type="match status" value="1"/>
</dbReference>
<feature type="chain" id="PRO_5042313787" description="Neutral protease 2" evidence="13">
    <location>
        <begin position="17"/>
        <end position="346"/>
    </location>
</feature>
<evidence type="ECO:0000256" key="8">
    <source>
        <dbReference type="ARBA" id="ARBA00022833"/>
    </source>
</evidence>
<comment type="similarity">
    <text evidence="2 13">Belongs to the peptidase M35 family.</text>
</comment>
<dbReference type="GO" id="GO:0006508">
    <property type="term" value="P:proteolysis"/>
    <property type="evidence" value="ECO:0007669"/>
    <property type="project" value="UniProtKB-KW"/>
</dbReference>
<keyword evidence="7 13" id="KW-0378">Hydrolase</keyword>
<reference evidence="14" key="1">
    <citation type="submission" date="2023-06" db="EMBL/GenBank/DDBJ databases">
        <title>Conoideocrella luteorostrata (Hypocreales: Clavicipitaceae), a potential biocontrol fungus for elongate hemlock scale in United States Christmas tree production areas.</title>
        <authorList>
            <person name="Barrett H."/>
            <person name="Lovett B."/>
            <person name="Macias A.M."/>
            <person name="Stajich J.E."/>
            <person name="Kasson M.T."/>
        </authorList>
    </citation>
    <scope>NUCLEOTIDE SEQUENCE</scope>
    <source>
        <strain evidence="14">ARSEF 14590</strain>
    </source>
</reference>
<evidence type="ECO:0000256" key="7">
    <source>
        <dbReference type="ARBA" id="ARBA00022801"/>
    </source>
</evidence>
<evidence type="ECO:0000313" key="15">
    <source>
        <dbReference type="Proteomes" id="UP001251528"/>
    </source>
</evidence>
<keyword evidence="5 12" id="KW-0479">Metal-binding</keyword>
<dbReference type="InterPro" id="IPR024079">
    <property type="entry name" value="MetalloPept_cat_dom_sf"/>
</dbReference>
<dbReference type="InterPro" id="IPR050414">
    <property type="entry name" value="Fungal_M35_metalloproteases"/>
</dbReference>
<dbReference type="EMBL" id="JASWJB010000272">
    <property type="protein sequence ID" value="KAK2592334.1"/>
    <property type="molecule type" value="Genomic_DNA"/>
</dbReference>
<dbReference type="Proteomes" id="UP001251528">
    <property type="component" value="Unassembled WGS sequence"/>
</dbReference>
<evidence type="ECO:0000256" key="1">
    <source>
        <dbReference type="ARBA" id="ARBA00001187"/>
    </source>
</evidence>
<comment type="subcellular location">
    <subcellularLocation>
        <location evidence="13">Secreted</location>
    </subcellularLocation>
</comment>
<dbReference type="PANTHER" id="PTHR37016">
    <property type="match status" value="1"/>
</dbReference>
<evidence type="ECO:0000256" key="11">
    <source>
        <dbReference type="PIRSR" id="PIRSR601384-1"/>
    </source>
</evidence>
<dbReference type="CDD" id="cd11008">
    <property type="entry name" value="M35_deuterolysin_like"/>
    <property type="match status" value="1"/>
</dbReference>
<accession>A0AAJ0FUM4</accession>
<evidence type="ECO:0000256" key="2">
    <source>
        <dbReference type="ARBA" id="ARBA00010279"/>
    </source>
</evidence>
<evidence type="ECO:0000256" key="10">
    <source>
        <dbReference type="ARBA" id="ARBA00023145"/>
    </source>
</evidence>
<dbReference type="GO" id="GO:0004222">
    <property type="term" value="F:metalloendopeptidase activity"/>
    <property type="evidence" value="ECO:0007669"/>
    <property type="project" value="InterPro"/>
</dbReference>
<comment type="caution">
    <text evidence="14">The sequence shown here is derived from an EMBL/GenBank/DDBJ whole genome shotgun (WGS) entry which is preliminary data.</text>
</comment>
<comment type="function">
    <text evidence="13">Secreted metalloproteinase that allows assimilation of proteinaceous substrates. Shows high activities on basic nuclear substrates such as histone and protamine.</text>
</comment>
<keyword evidence="9 13" id="KW-0482">Metalloprotease</keyword>
<sequence>MKFLAGLAALVSLAAAAPQAPTPLDVKLEMTGNSAVKATITNNGKNNLKIFRTGTILDSSAVQKTRITGADGNEVQFQGIRQRITTKNLGDDAFEHIPAGKSIEVVFNVGEVHDLSAGGNFDILSTGVMQFAADKDNTLIGSVPYASNKLNTVVNGSEAASIMKTFRVTKRVSVQSDCTGQKLSVTRAALSNCAKLAKAAQSAAQSNDAKVKEYFKDSSSSTKNKVAQVLGKVATECGSTSGGVSKYYCTDVDNGCSSGVLAYTVPSQSFQAYCDLYFEDLPGLTSRCHAQDQATTNLHEVTHLRQIAGTGDLGYGYQNAMRLNNKQALNNADTYALFANAIYAGC</sequence>
<gene>
    <name evidence="14" type="ORF">QQS21_009953</name>
</gene>
<comment type="catalytic activity">
    <reaction evidence="1 13">
        <text>Preferential cleavage of bonds with hydrophobic residues in P1'. Also 3-Asn-|-Gln-4 and 8-Gly-|-Ser-9 bonds in insulin B chain.</text>
        <dbReference type="EC" id="3.4.24.39"/>
    </reaction>
</comment>
<organism evidence="14 15">
    <name type="scientific">Conoideocrella luteorostrata</name>
    <dbReference type="NCBI Taxonomy" id="1105319"/>
    <lineage>
        <taxon>Eukaryota</taxon>
        <taxon>Fungi</taxon>
        <taxon>Dikarya</taxon>
        <taxon>Ascomycota</taxon>
        <taxon>Pezizomycotina</taxon>
        <taxon>Sordariomycetes</taxon>
        <taxon>Hypocreomycetidae</taxon>
        <taxon>Hypocreales</taxon>
        <taxon>Clavicipitaceae</taxon>
        <taxon>Conoideocrella</taxon>
    </lineage>
</organism>
<evidence type="ECO:0000256" key="12">
    <source>
        <dbReference type="PIRSR" id="PIRSR601384-2"/>
    </source>
</evidence>
<name>A0AAJ0FUM4_9HYPO</name>
<dbReference type="InterPro" id="IPR001384">
    <property type="entry name" value="Peptidase_M35"/>
</dbReference>
<evidence type="ECO:0000256" key="9">
    <source>
        <dbReference type="ARBA" id="ARBA00023049"/>
    </source>
</evidence>
<feature type="binding site" evidence="12">
    <location>
        <position position="312"/>
    </location>
    <ligand>
        <name>Zn(2+)</name>
        <dbReference type="ChEBI" id="CHEBI:29105"/>
        <note>catalytic</note>
    </ligand>
</feature>
<keyword evidence="10" id="KW-0865">Zymogen</keyword>
<protein>
    <recommendedName>
        <fullName evidence="13">Neutral protease 2</fullName>
        <ecNumber evidence="13">3.4.24.39</ecNumber>
    </recommendedName>
    <alternativeName>
        <fullName evidence="13">Deuterolysin</fullName>
    </alternativeName>
</protein>
<feature type="binding site" evidence="12">
    <location>
        <position position="299"/>
    </location>
    <ligand>
        <name>Zn(2+)</name>
        <dbReference type="ChEBI" id="CHEBI:29105"/>
        <note>catalytic</note>
    </ligand>
</feature>